<proteinExistence type="predicted"/>
<accession>A0AA43QLM4</accession>
<feature type="coiled-coil region" evidence="5">
    <location>
        <begin position="357"/>
        <end position="386"/>
    </location>
</feature>
<dbReference type="PANTHER" id="PTHR46972:SF1">
    <property type="entry name" value="FAD DEPENDENT OXIDOREDUCTASE DOMAIN-CONTAINING PROTEIN"/>
    <property type="match status" value="1"/>
</dbReference>
<dbReference type="Gene3D" id="3.50.50.60">
    <property type="entry name" value="FAD/NAD(P)-binding domain"/>
    <property type="match status" value="1"/>
</dbReference>
<sequence>MTYPKIAIVGDRYARTQGGTLDLHEGSAQLALKEAGVYEQFLAHARPEGEVLKIFDATGKVLMDESEGVGVKRPSAMNNRPEIDRVLLRALLLDSLAEDSVKWGMKLVKVEPHADNETYNLHFASGQIETGFDLVVGADGAWSKVRPLVTDAKPFYSGISGLDVKLSDANKRNPDLGKRTGGGMCLTLGPNKGILAQRNGDGAVRCYAFMRAAQSWEKDSEIDFSDMESAKEEFLERYFGDWDQGAKDMVLRSDPDSLLRSMIALIGDAAHLMTPFAGVGVNAAMEDSLHLARNIISVKDSWHTNLPAALQKYDVDMFVRAEEYAKQTWMYLGLFFHERGGLAMVEHFEQAQAREAAAAAEEVAKSKELQTQAAREELGKETLETECSKVPAAGLEIPTPVGAGFGLHLE</sequence>
<keyword evidence="5" id="KW-0175">Coiled coil</keyword>
<evidence type="ECO:0000256" key="4">
    <source>
        <dbReference type="ARBA" id="ARBA00023033"/>
    </source>
</evidence>
<evidence type="ECO:0000256" key="2">
    <source>
        <dbReference type="ARBA" id="ARBA00022827"/>
    </source>
</evidence>
<dbReference type="Proteomes" id="UP001161017">
    <property type="component" value="Unassembled WGS sequence"/>
</dbReference>
<keyword evidence="3" id="KW-0560">Oxidoreductase</keyword>
<evidence type="ECO:0000313" key="7">
    <source>
        <dbReference type="EMBL" id="MDI1486575.1"/>
    </source>
</evidence>
<protein>
    <recommendedName>
        <fullName evidence="6">FAD-binding domain-containing protein</fullName>
    </recommendedName>
</protein>
<dbReference type="InterPro" id="IPR036188">
    <property type="entry name" value="FAD/NAD-bd_sf"/>
</dbReference>
<dbReference type="AlphaFoldDB" id="A0AA43QLM4"/>
<dbReference type="GO" id="GO:0071949">
    <property type="term" value="F:FAD binding"/>
    <property type="evidence" value="ECO:0007669"/>
    <property type="project" value="InterPro"/>
</dbReference>
<evidence type="ECO:0000259" key="6">
    <source>
        <dbReference type="Pfam" id="PF01494"/>
    </source>
</evidence>
<feature type="domain" description="FAD-binding" evidence="6">
    <location>
        <begin position="32"/>
        <end position="300"/>
    </location>
</feature>
<dbReference type="PANTHER" id="PTHR46972">
    <property type="entry name" value="MONOOXYGENASE ASQM-RELATED"/>
    <property type="match status" value="1"/>
</dbReference>
<evidence type="ECO:0000313" key="8">
    <source>
        <dbReference type="Proteomes" id="UP001161017"/>
    </source>
</evidence>
<reference evidence="7" key="1">
    <citation type="journal article" date="2023" name="Genome Biol. Evol.">
        <title>First Whole Genome Sequence and Flow Cytometry Genome Size Data for the Lichen-Forming Fungus Ramalina farinacea (Ascomycota).</title>
        <authorList>
            <person name="Llewellyn T."/>
            <person name="Mian S."/>
            <person name="Hill R."/>
            <person name="Leitch I.J."/>
            <person name="Gaya E."/>
        </authorList>
    </citation>
    <scope>NUCLEOTIDE SEQUENCE</scope>
    <source>
        <strain evidence="7">LIQ254RAFAR</strain>
    </source>
</reference>
<dbReference type="InterPro" id="IPR002938">
    <property type="entry name" value="FAD-bd"/>
</dbReference>
<keyword evidence="1" id="KW-0285">Flavoprotein</keyword>
<evidence type="ECO:0000256" key="3">
    <source>
        <dbReference type="ARBA" id="ARBA00023002"/>
    </source>
</evidence>
<gene>
    <name evidence="7" type="ORF">OHK93_005807</name>
</gene>
<evidence type="ECO:0000256" key="5">
    <source>
        <dbReference type="SAM" id="Coils"/>
    </source>
</evidence>
<name>A0AA43QLM4_9LECA</name>
<organism evidence="7 8">
    <name type="scientific">Ramalina farinacea</name>
    <dbReference type="NCBI Taxonomy" id="258253"/>
    <lineage>
        <taxon>Eukaryota</taxon>
        <taxon>Fungi</taxon>
        <taxon>Dikarya</taxon>
        <taxon>Ascomycota</taxon>
        <taxon>Pezizomycotina</taxon>
        <taxon>Lecanoromycetes</taxon>
        <taxon>OSLEUM clade</taxon>
        <taxon>Lecanoromycetidae</taxon>
        <taxon>Lecanorales</taxon>
        <taxon>Lecanorineae</taxon>
        <taxon>Ramalinaceae</taxon>
        <taxon>Ramalina</taxon>
    </lineage>
</organism>
<dbReference type="SUPFAM" id="SSF51905">
    <property type="entry name" value="FAD/NAD(P)-binding domain"/>
    <property type="match status" value="1"/>
</dbReference>
<keyword evidence="8" id="KW-1185">Reference proteome</keyword>
<dbReference type="GO" id="GO:0004497">
    <property type="term" value="F:monooxygenase activity"/>
    <property type="evidence" value="ECO:0007669"/>
    <property type="project" value="UniProtKB-KW"/>
</dbReference>
<dbReference type="Pfam" id="PF01494">
    <property type="entry name" value="FAD_binding_3"/>
    <property type="match status" value="1"/>
</dbReference>
<dbReference type="PRINTS" id="PR00420">
    <property type="entry name" value="RNGMNOXGNASE"/>
</dbReference>
<evidence type="ECO:0000256" key="1">
    <source>
        <dbReference type="ARBA" id="ARBA00022630"/>
    </source>
</evidence>
<keyword evidence="2" id="KW-0274">FAD</keyword>
<comment type="caution">
    <text evidence="7">The sequence shown here is derived from an EMBL/GenBank/DDBJ whole genome shotgun (WGS) entry which is preliminary data.</text>
</comment>
<keyword evidence="4" id="KW-0503">Monooxygenase</keyword>
<dbReference type="EMBL" id="JAPUFD010000003">
    <property type="protein sequence ID" value="MDI1486575.1"/>
    <property type="molecule type" value="Genomic_DNA"/>
</dbReference>